<dbReference type="PANTHER" id="PTHR43649">
    <property type="entry name" value="ARABINOSE-BINDING PROTEIN-RELATED"/>
    <property type="match status" value="1"/>
</dbReference>
<dbReference type="SUPFAM" id="SSF53850">
    <property type="entry name" value="Periplasmic binding protein-like II"/>
    <property type="match status" value="1"/>
</dbReference>
<dbReference type="Pfam" id="PF13416">
    <property type="entry name" value="SBP_bac_8"/>
    <property type="match status" value="1"/>
</dbReference>
<dbReference type="STRING" id="335973.SAMN04488693_1218"/>
<dbReference type="AlphaFoldDB" id="A0A1G8MZE2"/>
<keyword evidence="1" id="KW-0732">Signal</keyword>
<proteinExistence type="predicted"/>
<dbReference type="InterPro" id="IPR006059">
    <property type="entry name" value="SBP"/>
</dbReference>
<gene>
    <name evidence="2" type="ORF">SAMN04488693_1218</name>
</gene>
<evidence type="ECO:0000313" key="3">
    <source>
        <dbReference type="Proteomes" id="UP000199258"/>
    </source>
</evidence>
<dbReference type="PANTHER" id="PTHR43649:SF11">
    <property type="entry name" value="ABC TRANSPORTER SUBSTRATE-BINDING PROTEIN YESO-RELATED"/>
    <property type="match status" value="1"/>
</dbReference>
<evidence type="ECO:0000313" key="2">
    <source>
        <dbReference type="EMBL" id="SDI73308.1"/>
    </source>
</evidence>
<name>A0A1G8MZE2_9MICC</name>
<feature type="signal peptide" evidence="1">
    <location>
        <begin position="1"/>
        <end position="25"/>
    </location>
</feature>
<evidence type="ECO:0000256" key="1">
    <source>
        <dbReference type="SAM" id="SignalP"/>
    </source>
</evidence>
<feature type="chain" id="PRO_5011489703" evidence="1">
    <location>
        <begin position="26"/>
        <end position="436"/>
    </location>
</feature>
<dbReference type="OrthoDB" id="7918484at2"/>
<sequence length="436" mass="47335">MRKFSRPLRAVTAASMALVLGASLAACGGASGESQSTGEANLRWSWWGSDPRHAVNQEIIEDYTAANEGITIEGEFSDFSGYWDKLATMTAGRDAPDVITMDEKFLQEYASRGALADLTELENLDLSKFDDAALDLGKFEDGLYGLSTGRNALTVVINADLFEEAGVEIPDDTTWTWDDYYRISKEISENLDGVSGSDYGNSPDGSLRVWLRQHGESLYNDTSDGVGYTPETAEAFFEHLLKVRDEAGGATPSEWTEAQAGTFEGQSFPTNKTAMSWYWSNQLGLLRTSTDSDVRMLRAPSHTGNEADNGMYYKASMYWSISSQSENKDAAADFVNYLANNEEAAKKMLVDRGVPVNPDMAAAVRPELDEAAQSVVDFLEEIEPNVALSPSPSPAGGGGVQDIILRYDSEVLFGNLTPAQAAEQMTTEIEALIGAA</sequence>
<dbReference type="PROSITE" id="PS51257">
    <property type="entry name" value="PROKAR_LIPOPROTEIN"/>
    <property type="match status" value="1"/>
</dbReference>
<dbReference type="CDD" id="cd13585">
    <property type="entry name" value="PBP2_TMBP_like"/>
    <property type="match status" value="1"/>
</dbReference>
<accession>A0A1G8MZE2</accession>
<organism evidence="2 3">
    <name type="scientific">Arthrobacter subterraneus</name>
    <dbReference type="NCBI Taxonomy" id="335973"/>
    <lineage>
        <taxon>Bacteria</taxon>
        <taxon>Bacillati</taxon>
        <taxon>Actinomycetota</taxon>
        <taxon>Actinomycetes</taxon>
        <taxon>Micrococcales</taxon>
        <taxon>Micrococcaceae</taxon>
        <taxon>Arthrobacter</taxon>
    </lineage>
</organism>
<keyword evidence="3" id="KW-1185">Reference proteome</keyword>
<dbReference type="Proteomes" id="UP000199258">
    <property type="component" value="Unassembled WGS sequence"/>
</dbReference>
<dbReference type="RefSeq" id="WP_026545344.1">
    <property type="nucleotide sequence ID" value="NZ_FNDT01000021.1"/>
</dbReference>
<dbReference type="EMBL" id="FNDT01000021">
    <property type="protein sequence ID" value="SDI73308.1"/>
    <property type="molecule type" value="Genomic_DNA"/>
</dbReference>
<reference evidence="2 3" key="1">
    <citation type="submission" date="2016-10" db="EMBL/GenBank/DDBJ databases">
        <authorList>
            <person name="de Groot N.N."/>
        </authorList>
    </citation>
    <scope>NUCLEOTIDE SEQUENCE [LARGE SCALE GENOMIC DNA]</scope>
    <source>
        <strain evidence="2 3">NP_1H</strain>
    </source>
</reference>
<dbReference type="InterPro" id="IPR050490">
    <property type="entry name" value="Bact_solute-bd_prot1"/>
</dbReference>
<dbReference type="Gene3D" id="3.40.190.10">
    <property type="entry name" value="Periplasmic binding protein-like II"/>
    <property type="match status" value="2"/>
</dbReference>
<protein>
    <submittedName>
        <fullName evidence="2">Carbohydrate ABC transporter substrate-binding protein, CUT1 family</fullName>
    </submittedName>
</protein>